<keyword evidence="1" id="KW-1133">Transmembrane helix</keyword>
<keyword evidence="1" id="KW-0472">Membrane</keyword>
<organism evidence="2 3">
    <name type="scientific">Ensete ventricosum</name>
    <name type="common">Abyssinian banana</name>
    <name type="synonym">Musa ensete</name>
    <dbReference type="NCBI Taxonomy" id="4639"/>
    <lineage>
        <taxon>Eukaryota</taxon>
        <taxon>Viridiplantae</taxon>
        <taxon>Streptophyta</taxon>
        <taxon>Embryophyta</taxon>
        <taxon>Tracheophyta</taxon>
        <taxon>Spermatophyta</taxon>
        <taxon>Magnoliopsida</taxon>
        <taxon>Liliopsida</taxon>
        <taxon>Zingiberales</taxon>
        <taxon>Musaceae</taxon>
        <taxon>Ensete</taxon>
    </lineage>
</organism>
<proteinExistence type="predicted"/>
<sequence>MGFLSSLLGFLGFGTGIGVGLLIGYYFFIYFQPTDVKVGFLIPFSASSLMAFFWVISSRFSTFLAFFLEVLP</sequence>
<feature type="transmembrane region" description="Helical" evidence="1">
    <location>
        <begin position="7"/>
        <end position="31"/>
    </location>
</feature>
<feature type="transmembrane region" description="Helical" evidence="1">
    <location>
        <begin position="51"/>
        <end position="71"/>
    </location>
</feature>
<evidence type="ECO:0000313" key="3">
    <source>
        <dbReference type="Proteomes" id="UP000287651"/>
    </source>
</evidence>
<protein>
    <submittedName>
        <fullName evidence="2">Uncharacterized protein</fullName>
    </submittedName>
</protein>
<dbReference type="EMBL" id="AMZH03001494">
    <property type="protein sequence ID" value="RRT79105.1"/>
    <property type="molecule type" value="Genomic_DNA"/>
</dbReference>
<dbReference type="Proteomes" id="UP000287651">
    <property type="component" value="Unassembled WGS sequence"/>
</dbReference>
<reference evidence="2 3" key="1">
    <citation type="journal article" date="2014" name="Agronomy (Basel)">
        <title>A Draft Genome Sequence for Ensete ventricosum, the Drought-Tolerant Tree Against Hunger.</title>
        <authorList>
            <person name="Harrison J."/>
            <person name="Moore K.A."/>
            <person name="Paszkiewicz K."/>
            <person name="Jones T."/>
            <person name="Grant M."/>
            <person name="Ambacheew D."/>
            <person name="Muzemil S."/>
            <person name="Studholme D.J."/>
        </authorList>
    </citation>
    <scope>NUCLEOTIDE SEQUENCE [LARGE SCALE GENOMIC DNA]</scope>
</reference>
<evidence type="ECO:0000313" key="2">
    <source>
        <dbReference type="EMBL" id="RRT79105.1"/>
    </source>
</evidence>
<accession>A0A427AS99</accession>
<keyword evidence="1" id="KW-0812">Transmembrane</keyword>
<name>A0A427AS99_ENSVE</name>
<gene>
    <name evidence="2" type="ORF">B296_00013165</name>
</gene>
<comment type="caution">
    <text evidence="2">The sequence shown here is derived from an EMBL/GenBank/DDBJ whole genome shotgun (WGS) entry which is preliminary data.</text>
</comment>
<evidence type="ECO:0000256" key="1">
    <source>
        <dbReference type="SAM" id="Phobius"/>
    </source>
</evidence>
<dbReference type="AlphaFoldDB" id="A0A427AS99"/>